<protein>
    <submittedName>
        <fullName evidence="4">Berberine/berberine-like protein</fullName>
    </submittedName>
</protein>
<dbReference type="SUPFAM" id="SSF56176">
    <property type="entry name" value="FAD-binding/transporter-associated domain-like"/>
    <property type="match status" value="1"/>
</dbReference>
<dbReference type="Gene3D" id="3.30.465.10">
    <property type="match status" value="1"/>
</dbReference>
<dbReference type="EMBL" id="BKCJ010383888">
    <property type="protein sequence ID" value="GFA19601.1"/>
    <property type="molecule type" value="Genomic_DNA"/>
</dbReference>
<accession>A0A699J8K8</accession>
<comment type="cofactor">
    <cofactor evidence="1">
        <name>FAD</name>
        <dbReference type="ChEBI" id="CHEBI:57692"/>
    </cofactor>
</comment>
<sequence>MPKPGLIFTPLDVSHIQTVVICAKKHGIQLRFRSGGHDYKGLSYTSATKLSFDLINLSKMCAINVDLAEKSVWIEAGATLGELYYRVAEKSNAYGIAAGLCTSLGLGGHITGGAYGFMMRKYRLGVDNALNAKIINSNGEILDRKSMGEDVFWAIRGGGGGSYGVIVSWKLRLLPVPTTVTVLNVLRTLEQGATKTLYKWQQVAPHFVDELFMRVFISPSDIKNSTKRTISTTYNALYLGPADALLKLTKHDFPEVPQNRPDNFPTKWKTSFLELLQSKIRFCQNRNPKKGLKGMWARMLKEEIPLMIWNPYGGMMERISESATPFPHRKGVLYKIQYVDKNDLNLFTLKVNHGGVFTYVYGPKRTRAPRRIYKGGNADWFDDVDVDGFSVLEVSGDENVEEFDPLFSYPHMHTDNNEGSNHNKGSDNNKGSDHNEGSDNNKGSDHNEVSDNNDESDDSDFECDIKDRIDDVHVDMKMFKDNIDPNVEWNSSTKPDPQAENNENLVYEEVDLEDFDSEIDSDDDEAERRKALRKLGKCHKPVDDDTYTENFYVSQTFPNKDLIKDMVTKISV</sequence>
<dbReference type="InterPro" id="IPR016169">
    <property type="entry name" value="FAD-bd_PCMH_sub2"/>
</dbReference>
<feature type="compositionally biased region" description="Acidic residues" evidence="2">
    <location>
        <begin position="451"/>
        <end position="462"/>
    </location>
</feature>
<dbReference type="GO" id="GO:0071949">
    <property type="term" value="F:FAD binding"/>
    <property type="evidence" value="ECO:0007669"/>
    <property type="project" value="InterPro"/>
</dbReference>
<evidence type="ECO:0000259" key="3">
    <source>
        <dbReference type="PROSITE" id="PS51387"/>
    </source>
</evidence>
<dbReference type="InterPro" id="IPR036318">
    <property type="entry name" value="FAD-bd_PCMH-like_sf"/>
</dbReference>
<dbReference type="Gene3D" id="3.40.462.20">
    <property type="match status" value="1"/>
</dbReference>
<dbReference type="Pfam" id="PF01565">
    <property type="entry name" value="FAD_binding_4"/>
    <property type="match status" value="1"/>
</dbReference>
<evidence type="ECO:0000256" key="1">
    <source>
        <dbReference type="ARBA" id="ARBA00001974"/>
    </source>
</evidence>
<dbReference type="InterPro" id="IPR016167">
    <property type="entry name" value="FAD-bd_PCMH_sub1"/>
</dbReference>
<name>A0A699J8K8_TANCI</name>
<evidence type="ECO:0000313" key="4">
    <source>
        <dbReference type="EMBL" id="GFA19601.1"/>
    </source>
</evidence>
<dbReference type="AlphaFoldDB" id="A0A699J8K8"/>
<comment type="caution">
    <text evidence="4">The sequence shown here is derived from an EMBL/GenBank/DDBJ whole genome shotgun (WGS) entry which is preliminary data.</text>
</comment>
<organism evidence="4">
    <name type="scientific">Tanacetum cinerariifolium</name>
    <name type="common">Dalmatian daisy</name>
    <name type="synonym">Chrysanthemum cinerariifolium</name>
    <dbReference type="NCBI Taxonomy" id="118510"/>
    <lineage>
        <taxon>Eukaryota</taxon>
        <taxon>Viridiplantae</taxon>
        <taxon>Streptophyta</taxon>
        <taxon>Embryophyta</taxon>
        <taxon>Tracheophyta</taxon>
        <taxon>Spermatophyta</taxon>
        <taxon>Magnoliopsida</taxon>
        <taxon>eudicotyledons</taxon>
        <taxon>Gunneridae</taxon>
        <taxon>Pentapetalae</taxon>
        <taxon>asterids</taxon>
        <taxon>campanulids</taxon>
        <taxon>Asterales</taxon>
        <taxon>Asteraceae</taxon>
        <taxon>Asteroideae</taxon>
        <taxon>Anthemideae</taxon>
        <taxon>Anthemidinae</taxon>
        <taxon>Tanacetum</taxon>
    </lineage>
</organism>
<dbReference type="PANTHER" id="PTHR32448">
    <property type="entry name" value="OS08G0158400 PROTEIN"/>
    <property type="match status" value="1"/>
</dbReference>
<reference evidence="4" key="1">
    <citation type="journal article" date="2019" name="Sci. Rep.">
        <title>Draft genome of Tanacetum cinerariifolium, the natural source of mosquito coil.</title>
        <authorList>
            <person name="Yamashiro T."/>
            <person name="Shiraishi A."/>
            <person name="Satake H."/>
            <person name="Nakayama K."/>
        </authorList>
    </citation>
    <scope>NUCLEOTIDE SEQUENCE</scope>
</reference>
<dbReference type="InterPro" id="IPR016166">
    <property type="entry name" value="FAD-bd_PCMH"/>
</dbReference>
<feature type="domain" description="FAD-binding PCMH-type" evidence="3">
    <location>
        <begin position="1"/>
        <end position="176"/>
    </location>
</feature>
<gene>
    <name evidence="4" type="ORF">Tci_591573</name>
</gene>
<dbReference type="PROSITE" id="PS51387">
    <property type="entry name" value="FAD_PCMH"/>
    <property type="match status" value="1"/>
</dbReference>
<dbReference type="Gene3D" id="3.30.43.10">
    <property type="entry name" value="Uridine Diphospho-n-acetylenolpyruvylglucosamine Reductase, domain 2"/>
    <property type="match status" value="1"/>
</dbReference>
<feature type="region of interest" description="Disordered" evidence="2">
    <location>
        <begin position="407"/>
        <end position="462"/>
    </location>
</feature>
<proteinExistence type="predicted"/>
<feature type="compositionally biased region" description="Basic and acidic residues" evidence="2">
    <location>
        <begin position="424"/>
        <end position="449"/>
    </location>
</feature>
<dbReference type="InterPro" id="IPR006094">
    <property type="entry name" value="Oxid_FAD_bind_N"/>
</dbReference>
<evidence type="ECO:0000256" key="2">
    <source>
        <dbReference type="SAM" id="MobiDB-lite"/>
    </source>
</evidence>